<keyword evidence="8 9" id="KW-0067">ATP-binding</keyword>
<dbReference type="GO" id="GO:0005524">
    <property type="term" value="F:ATP binding"/>
    <property type="evidence" value="ECO:0007669"/>
    <property type="project" value="UniProtKB-KW"/>
</dbReference>
<dbReference type="PANTHER" id="PTHR14456">
    <property type="entry name" value="INOSITOL POLYPHOSPHATE KINASE 1"/>
    <property type="match status" value="1"/>
</dbReference>
<comment type="catalytic activity">
    <reaction evidence="9">
        <text>1D-myo-inositol 1,3,4,5,6-pentakisphosphate + ATP = 1D-myo-inositol hexakisphosphate + ADP + H(+)</text>
        <dbReference type="Rhea" id="RHEA:20313"/>
        <dbReference type="ChEBI" id="CHEBI:15378"/>
        <dbReference type="ChEBI" id="CHEBI:30616"/>
        <dbReference type="ChEBI" id="CHEBI:57733"/>
        <dbReference type="ChEBI" id="CHEBI:58130"/>
        <dbReference type="ChEBI" id="CHEBI:456216"/>
        <dbReference type="EC" id="2.7.1.158"/>
    </reaction>
</comment>
<evidence type="ECO:0000256" key="5">
    <source>
        <dbReference type="ARBA" id="ARBA00022679"/>
    </source>
</evidence>
<dbReference type="GO" id="GO:0005634">
    <property type="term" value="C:nucleus"/>
    <property type="evidence" value="ECO:0007669"/>
    <property type="project" value="TreeGrafter"/>
</dbReference>
<evidence type="ECO:0000256" key="9">
    <source>
        <dbReference type="RuleBase" id="RU364126"/>
    </source>
</evidence>
<evidence type="ECO:0000313" key="10">
    <source>
        <dbReference type="EMBL" id="KAK4456120.1"/>
    </source>
</evidence>
<dbReference type="Pfam" id="PF06090">
    <property type="entry name" value="Ins_P5_2-kin"/>
    <property type="match status" value="1"/>
</dbReference>
<dbReference type="Proteomes" id="UP001321760">
    <property type="component" value="Unassembled WGS sequence"/>
</dbReference>
<dbReference type="GO" id="GO:0035299">
    <property type="term" value="F:inositol-1,3,4,5,6-pentakisphosphate 2-kinase activity"/>
    <property type="evidence" value="ECO:0007669"/>
    <property type="project" value="UniProtKB-EC"/>
</dbReference>
<keyword evidence="6 9" id="KW-0547">Nucleotide-binding</keyword>
<sequence length="320" mass="35799">MTTVQPTQTIHQYRLIGEGAANVVFKSESKDNPIPQGYLLRVPKAGTSAYPYSDLQDYWETSIRPLFQPSELVQQHLIPISPSIITHLNAVLSDSDPARRHDFRGSRILTTATTAMLVEDMAAKHPLDIVFEFKPKWLSQSPSAPPSSTRCRNCAREVQRRASKSPSNHPPKPIDCPLNLLDSAADPTSLTRSIAALTPNLQSTDPNYARLAHWLNTNTLLARLRDLQSSLDPAGPLAANPEDTSFHLAMTLRDCSCFVRIPADPETPVEARFADLDKKNWEVKVEYWRATERDLIEGGYYEGREGVGQKTNCLVERKRV</sequence>
<comment type="function">
    <text evidence="1">Has kinase activity and phosphorylates inositol-1,3,4,5,6-pentakisphosphate (Ins(1,3,4,5,6)P5) to produce 1,2,3,4,5,6-hexakisphosphate (InsP6), also known as phytate.</text>
</comment>
<evidence type="ECO:0000256" key="1">
    <source>
        <dbReference type="ARBA" id="ARBA00003979"/>
    </source>
</evidence>
<comment type="similarity">
    <text evidence="2">Belongs to the IPK1 type 1 family.</text>
</comment>
<reference evidence="10" key="1">
    <citation type="journal article" date="2023" name="Mol. Phylogenet. Evol.">
        <title>Genome-scale phylogeny and comparative genomics of the fungal order Sordariales.</title>
        <authorList>
            <person name="Hensen N."/>
            <person name="Bonometti L."/>
            <person name="Westerberg I."/>
            <person name="Brannstrom I.O."/>
            <person name="Guillou S."/>
            <person name="Cros-Aarteil S."/>
            <person name="Calhoun S."/>
            <person name="Haridas S."/>
            <person name="Kuo A."/>
            <person name="Mondo S."/>
            <person name="Pangilinan J."/>
            <person name="Riley R."/>
            <person name="LaButti K."/>
            <person name="Andreopoulos B."/>
            <person name="Lipzen A."/>
            <person name="Chen C."/>
            <person name="Yan M."/>
            <person name="Daum C."/>
            <person name="Ng V."/>
            <person name="Clum A."/>
            <person name="Steindorff A."/>
            <person name="Ohm R.A."/>
            <person name="Martin F."/>
            <person name="Silar P."/>
            <person name="Natvig D.O."/>
            <person name="Lalanne C."/>
            <person name="Gautier V."/>
            <person name="Ament-Velasquez S.L."/>
            <person name="Kruys A."/>
            <person name="Hutchinson M.I."/>
            <person name="Powell A.J."/>
            <person name="Barry K."/>
            <person name="Miller A.N."/>
            <person name="Grigoriev I.V."/>
            <person name="Debuchy R."/>
            <person name="Gladieux P."/>
            <person name="Hiltunen Thoren M."/>
            <person name="Johannesson H."/>
        </authorList>
    </citation>
    <scope>NUCLEOTIDE SEQUENCE</scope>
    <source>
        <strain evidence="10">PSN243</strain>
    </source>
</reference>
<reference evidence="10" key="2">
    <citation type="submission" date="2023-05" db="EMBL/GenBank/DDBJ databases">
        <authorList>
            <consortium name="Lawrence Berkeley National Laboratory"/>
            <person name="Steindorff A."/>
            <person name="Hensen N."/>
            <person name="Bonometti L."/>
            <person name="Westerberg I."/>
            <person name="Brannstrom I.O."/>
            <person name="Guillou S."/>
            <person name="Cros-Aarteil S."/>
            <person name="Calhoun S."/>
            <person name="Haridas S."/>
            <person name="Kuo A."/>
            <person name="Mondo S."/>
            <person name="Pangilinan J."/>
            <person name="Riley R."/>
            <person name="Labutti K."/>
            <person name="Andreopoulos B."/>
            <person name="Lipzen A."/>
            <person name="Chen C."/>
            <person name="Yanf M."/>
            <person name="Daum C."/>
            <person name="Ng V."/>
            <person name="Clum A."/>
            <person name="Ohm R."/>
            <person name="Martin F."/>
            <person name="Silar P."/>
            <person name="Natvig D."/>
            <person name="Lalanne C."/>
            <person name="Gautier V."/>
            <person name="Ament-Velasquez S.L."/>
            <person name="Kruys A."/>
            <person name="Hutchinson M.I."/>
            <person name="Powell A.J."/>
            <person name="Barry K."/>
            <person name="Miller A.N."/>
            <person name="Grigoriev I.V."/>
            <person name="Debuchy R."/>
            <person name="Gladieux P."/>
            <person name="Thoren M.H."/>
            <person name="Johannesson H."/>
        </authorList>
    </citation>
    <scope>NUCLEOTIDE SEQUENCE</scope>
    <source>
        <strain evidence="10">PSN243</strain>
    </source>
</reference>
<comment type="function">
    <text evidence="9">Phosphorylates Ins(1,3,4,5,6)P5 at position 2 to form Ins(1,2,3,4,5,6)P6 (InsP6 or phytate).</text>
</comment>
<dbReference type="EMBL" id="MU865913">
    <property type="protein sequence ID" value="KAK4456120.1"/>
    <property type="molecule type" value="Genomic_DNA"/>
</dbReference>
<protein>
    <recommendedName>
        <fullName evidence="4 9">Inositol-pentakisphosphate 2-kinase</fullName>
        <ecNumber evidence="3 9">2.7.1.158</ecNumber>
    </recommendedName>
</protein>
<proteinExistence type="inferred from homology"/>
<evidence type="ECO:0000256" key="7">
    <source>
        <dbReference type="ARBA" id="ARBA00022777"/>
    </source>
</evidence>
<name>A0AAV9H7R8_9PEZI</name>
<keyword evidence="7 9" id="KW-0418">Kinase</keyword>
<dbReference type="AlphaFoldDB" id="A0AAV9H7R8"/>
<evidence type="ECO:0000256" key="4">
    <source>
        <dbReference type="ARBA" id="ARBA00014846"/>
    </source>
</evidence>
<evidence type="ECO:0000313" key="11">
    <source>
        <dbReference type="Proteomes" id="UP001321760"/>
    </source>
</evidence>
<accession>A0AAV9H7R8</accession>
<keyword evidence="11" id="KW-1185">Reference proteome</keyword>
<dbReference type="PANTHER" id="PTHR14456:SF2">
    <property type="entry name" value="INOSITOL-PENTAKISPHOSPHATE 2-KINASE"/>
    <property type="match status" value="1"/>
</dbReference>
<dbReference type="GO" id="GO:0032958">
    <property type="term" value="P:inositol phosphate biosynthetic process"/>
    <property type="evidence" value="ECO:0007669"/>
    <property type="project" value="TreeGrafter"/>
</dbReference>
<dbReference type="InterPro" id="IPR009286">
    <property type="entry name" value="Ins_P5_2-kin"/>
</dbReference>
<evidence type="ECO:0000256" key="2">
    <source>
        <dbReference type="ARBA" id="ARBA00008305"/>
    </source>
</evidence>
<gene>
    <name evidence="10" type="ORF">QBC34DRAFT_10152</name>
</gene>
<evidence type="ECO:0000256" key="8">
    <source>
        <dbReference type="ARBA" id="ARBA00022840"/>
    </source>
</evidence>
<evidence type="ECO:0000256" key="6">
    <source>
        <dbReference type="ARBA" id="ARBA00022741"/>
    </source>
</evidence>
<dbReference type="EC" id="2.7.1.158" evidence="3 9"/>
<keyword evidence="5 9" id="KW-0808">Transferase</keyword>
<comment type="domain">
    <text evidence="9">The EXKPK motif is conserved in inositol-pentakisphosphate 2-kinases of both family 1 and 2.</text>
</comment>
<organism evidence="10 11">
    <name type="scientific">Podospora aff. communis PSN243</name>
    <dbReference type="NCBI Taxonomy" id="3040156"/>
    <lineage>
        <taxon>Eukaryota</taxon>
        <taxon>Fungi</taxon>
        <taxon>Dikarya</taxon>
        <taxon>Ascomycota</taxon>
        <taxon>Pezizomycotina</taxon>
        <taxon>Sordariomycetes</taxon>
        <taxon>Sordariomycetidae</taxon>
        <taxon>Sordariales</taxon>
        <taxon>Podosporaceae</taxon>
        <taxon>Podospora</taxon>
    </lineage>
</organism>
<comment type="caution">
    <text evidence="10">The sequence shown here is derived from an EMBL/GenBank/DDBJ whole genome shotgun (WGS) entry which is preliminary data.</text>
</comment>
<evidence type="ECO:0000256" key="3">
    <source>
        <dbReference type="ARBA" id="ARBA00012023"/>
    </source>
</evidence>